<evidence type="ECO:0000313" key="12">
    <source>
        <dbReference type="Proteomes" id="UP000249254"/>
    </source>
</evidence>
<protein>
    <submittedName>
        <fullName evidence="11">Alpha-ketoglutarate permease</fullName>
    </submittedName>
</protein>
<dbReference type="PANTHER" id="PTHR43528:SF5">
    <property type="entry name" value="PROLINE_BETAINE TRANSPORTER"/>
    <property type="match status" value="1"/>
</dbReference>
<dbReference type="Pfam" id="PF07690">
    <property type="entry name" value="MFS_1"/>
    <property type="match status" value="1"/>
</dbReference>
<dbReference type="GO" id="GO:0005886">
    <property type="term" value="C:plasma membrane"/>
    <property type="evidence" value="ECO:0007669"/>
    <property type="project" value="UniProtKB-SubCell"/>
</dbReference>
<reference evidence="12" key="1">
    <citation type="submission" date="2018-05" db="EMBL/GenBank/DDBJ databases">
        <authorList>
            <person name="Li X."/>
        </authorList>
    </citation>
    <scope>NUCLEOTIDE SEQUENCE [LARGE SCALE GENOMIC DNA]</scope>
    <source>
        <strain evidence="12">LX32</strain>
    </source>
</reference>
<dbReference type="FunFam" id="1.20.1250.20:FF:000001">
    <property type="entry name" value="Dicarboxylate MFS transporter"/>
    <property type="match status" value="1"/>
</dbReference>
<comment type="caution">
    <text evidence="11">The sequence shown here is derived from an EMBL/GenBank/DDBJ whole genome shotgun (WGS) entry which is preliminary data.</text>
</comment>
<dbReference type="InterPro" id="IPR005829">
    <property type="entry name" value="Sugar_transporter_CS"/>
</dbReference>
<keyword evidence="8 9" id="KW-0472">Membrane</keyword>
<evidence type="ECO:0000256" key="8">
    <source>
        <dbReference type="ARBA" id="ARBA00023136"/>
    </source>
</evidence>
<evidence type="ECO:0000256" key="1">
    <source>
        <dbReference type="ARBA" id="ARBA00004651"/>
    </source>
</evidence>
<accession>A0A328AIY3</accession>
<name>A0A328AIY3_9CAUL</name>
<dbReference type="PROSITE" id="PS00217">
    <property type="entry name" value="SUGAR_TRANSPORT_2"/>
    <property type="match status" value="1"/>
</dbReference>
<feature type="transmembrane region" description="Helical" evidence="9">
    <location>
        <begin position="124"/>
        <end position="146"/>
    </location>
</feature>
<feature type="transmembrane region" description="Helical" evidence="9">
    <location>
        <begin position="201"/>
        <end position="220"/>
    </location>
</feature>
<keyword evidence="3" id="KW-0813">Transport</keyword>
<feature type="domain" description="Major facilitator superfamily (MFS) profile" evidence="10">
    <location>
        <begin position="25"/>
        <end position="433"/>
    </location>
</feature>
<feature type="transmembrane region" description="Helical" evidence="9">
    <location>
        <begin position="166"/>
        <end position="189"/>
    </location>
</feature>
<dbReference type="AlphaFoldDB" id="A0A328AIY3"/>
<dbReference type="GO" id="GO:0015293">
    <property type="term" value="F:symporter activity"/>
    <property type="evidence" value="ECO:0007669"/>
    <property type="project" value="UniProtKB-KW"/>
</dbReference>
<keyword evidence="12" id="KW-1185">Reference proteome</keyword>
<evidence type="ECO:0000256" key="6">
    <source>
        <dbReference type="ARBA" id="ARBA00022847"/>
    </source>
</evidence>
<dbReference type="InterPro" id="IPR011701">
    <property type="entry name" value="MFS"/>
</dbReference>
<feature type="transmembrane region" description="Helical" evidence="9">
    <location>
        <begin position="378"/>
        <end position="399"/>
    </location>
</feature>
<evidence type="ECO:0000256" key="3">
    <source>
        <dbReference type="ARBA" id="ARBA00022448"/>
    </source>
</evidence>
<keyword evidence="4" id="KW-1003">Cell membrane</keyword>
<organism evidence="11 12">
    <name type="scientific">Phenylobacterium soli</name>
    <dbReference type="NCBI Taxonomy" id="2170551"/>
    <lineage>
        <taxon>Bacteria</taxon>
        <taxon>Pseudomonadati</taxon>
        <taxon>Pseudomonadota</taxon>
        <taxon>Alphaproteobacteria</taxon>
        <taxon>Caulobacterales</taxon>
        <taxon>Caulobacteraceae</taxon>
        <taxon>Phenylobacterium</taxon>
    </lineage>
</organism>
<comment type="similarity">
    <text evidence="2">Belongs to the major facilitator superfamily. Metabolite:H+ Symporter (MHS) family (TC 2.A.1.6) family.</text>
</comment>
<dbReference type="Gene3D" id="1.20.1250.20">
    <property type="entry name" value="MFS general substrate transporter like domains"/>
    <property type="match status" value="2"/>
</dbReference>
<dbReference type="InterPro" id="IPR005828">
    <property type="entry name" value="MFS_sugar_transport-like"/>
</dbReference>
<dbReference type="PANTHER" id="PTHR43528">
    <property type="entry name" value="ALPHA-KETOGLUTARATE PERMEASE"/>
    <property type="match status" value="1"/>
</dbReference>
<dbReference type="InterPro" id="IPR020846">
    <property type="entry name" value="MFS_dom"/>
</dbReference>
<gene>
    <name evidence="11" type="ORF">DJ017_05615</name>
</gene>
<keyword evidence="7 9" id="KW-1133">Transmembrane helix</keyword>
<dbReference type="OrthoDB" id="9783227at2"/>
<proteinExistence type="inferred from homology"/>
<dbReference type="PROSITE" id="PS50850">
    <property type="entry name" value="MFS"/>
    <property type="match status" value="1"/>
</dbReference>
<feature type="transmembrane region" description="Helical" evidence="9">
    <location>
        <begin position="411"/>
        <end position="429"/>
    </location>
</feature>
<feature type="transmembrane region" description="Helical" evidence="9">
    <location>
        <begin position="320"/>
        <end position="339"/>
    </location>
</feature>
<evidence type="ECO:0000259" key="10">
    <source>
        <dbReference type="PROSITE" id="PS50850"/>
    </source>
</evidence>
<keyword evidence="6" id="KW-0769">Symport</keyword>
<keyword evidence="5 9" id="KW-0812">Transmembrane</keyword>
<evidence type="ECO:0000256" key="7">
    <source>
        <dbReference type="ARBA" id="ARBA00022989"/>
    </source>
</evidence>
<evidence type="ECO:0000256" key="4">
    <source>
        <dbReference type="ARBA" id="ARBA00022475"/>
    </source>
</evidence>
<dbReference type="EMBL" id="QFYQ01000001">
    <property type="protein sequence ID" value="RAK54036.1"/>
    <property type="molecule type" value="Genomic_DNA"/>
</dbReference>
<feature type="transmembrane region" description="Helical" evidence="9">
    <location>
        <begin position="251"/>
        <end position="269"/>
    </location>
</feature>
<sequence>MAASQTADEAARGVTAMSPLQRIKAILGGSAGNLVEWYDWFAYSYASLYFARHFFPHGDAVDQQLQTAAIFGAGFIARPLGAWLMGVFADRAGRRTALTASVALMSLGSFAIAILPTYAQAGVWAQLGLLAARLVQGLSLGGEYGASATYLSEMAGHRRRGFWSSFHYVTLVAGQLFALVVILILQAVLAKPALEAWGWRVPFAVGGLLAVVVFWIRTGIAESSSYLRAQAQPERRRGDTLAMIRSHPREVGAIFVLTSAGSLSFYAYTTYMPKFLVNTTGLSKDASTQVMAAVLVIYMLLQPLVGWLSDRVGRKTTMAVGLGLGALATYPVMTAIAGAGSAAAAFGLVLLLILCHSGYAAVNAAVKAELFPTHVRALGVALPYAIANALFGGTAEYAAGWLKKAGHESAFYVYVALVMAAAAVVAARLRNTNRTSLIEED</sequence>
<evidence type="ECO:0000313" key="11">
    <source>
        <dbReference type="EMBL" id="RAK54036.1"/>
    </source>
</evidence>
<feature type="transmembrane region" description="Helical" evidence="9">
    <location>
        <begin position="96"/>
        <end position="118"/>
    </location>
</feature>
<evidence type="ECO:0000256" key="2">
    <source>
        <dbReference type="ARBA" id="ARBA00008240"/>
    </source>
</evidence>
<evidence type="ECO:0000256" key="9">
    <source>
        <dbReference type="SAM" id="Phobius"/>
    </source>
</evidence>
<comment type="subcellular location">
    <subcellularLocation>
        <location evidence="1">Cell membrane</location>
        <topology evidence="1">Multi-pass membrane protein</topology>
    </subcellularLocation>
</comment>
<feature type="transmembrane region" description="Helical" evidence="9">
    <location>
        <begin position="345"/>
        <end position="366"/>
    </location>
</feature>
<evidence type="ECO:0000256" key="5">
    <source>
        <dbReference type="ARBA" id="ARBA00022692"/>
    </source>
</evidence>
<dbReference type="Pfam" id="PF00083">
    <property type="entry name" value="Sugar_tr"/>
    <property type="match status" value="1"/>
</dbReference>
<dbReference type="InterPro" id="IPR051084">
    <property type="entry name" value="H+-coupled_symporters"/>
</dbReference>
<feature type="transmembrane region" description="Helical" evidence="9">
    <location>
        <begin position="68"/>
        <end position="89"/>
    </location>
</feature>
<feature type="transmembrane region" description="Helical" evidence="9">
    <location>
        <begin position="289"/>
        <end position="308"/>
    </location>
</feature>
<dbReference type="SUPFAM" id="SSF103473">
    <property type="entry name" value="MFS general substrate transporter"/>
    <property type="match status" value="1"/>
</dbReference>
<dbReference type="InterPro" id="IPR036259">
    <property type="entry name" value="MFS_trans_sf"/>
</dbReference>
<dbReference type="PROSITE" id="PS00216">
    <property type="entry name" value="SUGAR_TRANSPORT_1"/>
    <property type="match status" value="2"/>
</dbReference>
<dbReference type="Proteomes" id="UP000249254">
    <property type="component" value="Unassembled WGS sequence"/>
</dbReference>